<keyword evidence="2" id="KW-1185">Reference proteome</keyword>
<comment type="caution">
    <text evidence="1">The sequence shown here is derived from an EMBL/GenBank/DDBJ whole genome shotgun (WGS) entry which is preliminary data.</text>
</comment>
<proteinExistence type="predicted"/>
<evidence type="ECO:0000313" key="2">
    <source>
        <dbReference type="Proteomes" id="UP001202328"/>
    </source>
</evidence>
<sequence length="77" mass="8922">MVFDRKKVAVFFSADSKDDILWLGSPLDVVDHFLWRSLPAIPKMWKTHSELSSLPADIQQRLQLRWSCSISMVYVGK</sequence>
<evidence type="ECO:0000313" key="1">
    <source>
        <dbReference type="EMBL" id="KAI3955722.1"/>
    </source>
</evidence>
<organism evidence="1 2">
    <name type="scientific">Papaver atlanticum</name>
    <dbReference type="NCBI Taxonomy" id="357466"/>
    <lineage>
        <taxon>Eukaryota</taxon>
        <taxon>Viridiplantae</taxon>
        <taxon>Streptophyta</taxon>
        <taxon>Embryophyta</taxon>
        <taxon>Tracheophyta</taxon>
        <taxon>Spermatophyta</taxon>
        <taxon>Magnoliopsida</taxon>
        <taxon>Ranunculales</taxon>
        <taxon>Papaveraceae</taxon>
        <taxon>Papaveroideae</taxon>
        <taxon>Papaver</taxon>
    </lineage>
</organism>
<dbReference type="Proteomes" id="UP001202328">
    <property type="component" value="Unassembled WGS sequence"/>
</dbReference>
<dbReference type="AlphaFoldDB" id="A0AAD4TGI3"/>
<dbReference type="EMBL" id="JAJJMB010001716">
    <property type="protein sequence ID" value="KAI3955722.1"/>
    <property type="molecule type" value="Genomic_DNA"/>
</dbReference>
<name>A0AAD4TGI3_9MAGN</name>
<gene>
    <name evidence="1" type="ORF">MKW98_006082</name>
</gene>
<reference evidence="1" key="1">
    <citation type="submission" date="2022-04" db="EMBL/GenBank/DDBJ databases">
        <title>A functionally conserved STORR gene fusion in Papaver species that diverged 16.8 million years ago.</title>
        <authorList>
            <person name="Catania T."/>
        </authorList>
    </citation>
    <scope>NUCLEOTIDE SEQUENCE</scope>
    <source>
        <strain evidence="1">S-188037</strain>
    </source>
</reference>
<protein>
    <submittedName>
        <fullName evidence="1">Uncharacterized protein</fullName>
    </submittedName>
</protein>
<accession>A0AAD4TGI3</accession>